<dbReference type="InterPro" id="IPR051044">
    <property type="entry name" value="MAG_DAG_Lipase"/>
</dbReference>
<dbReference type="PANTHER" id="PTHR11614">
    <property type="entry name" value="PHOSPHOLIPASE-RELATED"/>
    <property type="match status" value="1"/>
</dbReference>
<dbReference type="EMBL" id="JAKLWS010000024">
    <property type="protein sequence ID" value="MCG2589999.1"/>
    <property type="molecule type" value="Genomic_DNA"/>
</dbReference>
<keyword evidence="3" id="KW-1185">Reference proteome</keyword>
<dbReference type="InterPro" id="IPR029058">
    <property type="entry name" value="AB_hydrolase_fold"/>
</dbReference>
<reference evidence="2" key="2">
    <citation type="submission" date="2024-05" db="EMBL/GenBank/DDBJ databases">
        <title>Rhodohalobacter halophilus gen. nov., sp. nov., a moderately halophilic member of the family Balneolaceae.</title>
        <authorList>
            <person name="Xia J."/>
        </authorList>
    </citation>
    <scope>NUCLEOTIDE SEQUENCE</scope>
    <source>
        <strain evidence="2">WB101</strain>
    </source>
</reference>
<dbReference type="GO" id="GO:0016787">
    <property type="term" value="F:hydrolase activity"/>
    <property type="evidence" value="ECO:0007669"/>
    <property type="project" value="UniProtKB-KW"/>
</dbReference>
<proteinExistence type="predicted"/>
<protein>
    <submittedName>
        <fullName evidence="2">Alpha/beta hydrolase</fullName>
    </submittedName>
</protein>
<dbReference type="InterPro" id="IPR000073">
    <property type="entry name" value="AB_hydrolase_1"/>
</dbReference>
<evidence type="ECO:0000313" key="2">
    <source>
        <dbReference type="EMBL" id="MCG2589999.1"/>
    </source>
</evidence>
<accession>A0ABS9KGM1</accession>
<dbReference type="PRINTS" id="PR00111">
    <property type="entry name" value="ABHYDROLASE"/>
</dbReference>
<dbReference type="SUPFAM" id="SSF53474">
    <property type="entry name" value="alpha/beta-Hydrolases"/>
    <property type="match status" value="1"/>
</dbReference>
<name>A0ABS9KGM1_9BACT</name>
<dbReference type="Gene3D" id="3.40.50.1820">
    <property type="entry name" value="alpha/beta hydrolase"/>
    <property type="match status" value="1"/>
</dbReference>
<evidence type="ECO:0000259" key="1">
    <source>
        <dbReference type="Pfam" id="PF12146"/>
    </source>
</evidence>
<gene>
    <name evidence="2" type="ORF">L6773_15585</name>
</gene>
<dbReference type="Pfam" id="PF12146">
    <property type="entry name" value="Hydrolase_4"/>
    <property type="match status" value="1"/>
</dbReference>
<sequence>MKEIIRLQTITALLILASNLIFSQYAFGQMEMPKDSASIVQEALALIHSPEPEFENPPATTMDPKAFADLGFEQPNSFEEAFFEASDGETLFTRHFSSESNTTILLSHGVLGDSYLFNKLSGLLREATGAEVYAMDIRGHGQSGGRPGDVDYIGQYEDDLADVVTHIKKEKPDHKIIIAGHSMGGGISLRYAMRDDFPEVDGYLLTAPTLGHTNPTMRTAPADPDESKEPFLKLHIERIIGLSMLNSVGNHEFDSLNVLFFNLPENSPVTKYSHRSNVSNAPADYRDGLRAVNKPLLIIVGTEDEVMEAAKFQPVMEQYSEGELLIVEGATHNGIRHSEDAMIKIKEWAELNNLN</sequence>
<comment type="caution">
    <text evidence="2">The sequence shown here is derived from an EMBL/GenBank/DDBJ whole genome shotgun (WGS) entry which is preliminary data.</text>
</comment>
<keyword evidence="2" id="KW-0378">Hydrolase</keyword>
<reference evidence="2" key="1">
    <citation type="submission" date="2022-01" db="EMBL/GenBank/DDBJ databases">
        <authorList>
            <person name="Wang Y."/>
        </authorList>
    </citation>
    <scope>NUCLEOTIDE SEQUENCE</scope>
    <source>
        <strain evidence="2">WB101</strain>
    </source>
</reference>
<evidence type="ECO:0000313" key="3">
    <source>
        <dbReference type="Proteomes" id="UP001165366"/>
    </source>
</evidence>
<feature type="domain" description="Serine aminopeptidase S33" evidence="1">
    <location>
        <begin position="100"/>
        <end position="216"/>
    </location>
</feature>
<organism evidence="2 3">
    <name type="scientific">Rhodohalobacter sulfatireducens</name>
    <dbReference type="NCBI Taxonomy" id="2911366"/>
    <lineage>
        <taxon>Bacteria</taxon>
        <taxon>Pseudomonadati</taxon>
        <taxon>Balneolota</taxon>
        <taxon>Balneolia</taxon>
        <taxon>Balneolales</taxon>
        <taxon>Balneolaceae</taxon>
        <taxon>Rhodohalobacter</taxon>
    </lineage>
</organism>
<dbReference type="RefSeq" id="WP_237855356.1">
    <property type="nucleotide sequence ID" value="NZ_JAKLWS010000024.1"/>
</dbReference>
<dbReference type="Proteomes" id="UP001165366">
    <property type="component" value="Unassembled WGS sequence"/>
</dbReference>
<dbReference type="InterPro" id="IPR022742">
    <property type="entry name" value="Hydrolase_4"/>
</dbReference>